<dbReference type="NCBIfam" id="TIGR03317">
    <property type="entry name" value="ygfZ_signature"/>
    <property type="match status" value="1"/>
</dbReference>
<dbReference type="Proteomes" id="UP000242815">
    <property type="component" value="Unassembled WGS sequence"/>
</dbReference>
<dbReference type="SUPFAM" id="SSF101790">
    <property type="entry name" value="Aminomethyltransferase beta-barrel domain"/>
    <property type="match status" value="1"/>
</dbReference>
<dbReference type="InterPro" id="IPR017703">
    <property type="entry name" value="YgfZ/GCV_T_CS"/>
</dbReference>
<dbReference type="GO" id="GO:0016226">
    <property type="term" value="P:iron-sulfur cluster assembly"/>
    <property type="evidence" value="ECO:0007669"/>
    <property type="project" value="TreeGrafter"/>
</dbReference>
<feature type="domain" description="GCVT N-terminal" evidence="1">
    <location>
        <begin position="32"/>
        <end position="136"/>
    </location>
</feature>
<dbReference type="STRING" id="1002526.SAMN05216578_101228"/>
<evidence type="ECO:0000259" key="1">
    <source>
        <dbReference type="Pfam" id="PF01571"/>
    </source>
</evidence>
<accession>A0A1I5ZQ78</accession>
<dbReference type="AlphaFoldDB" id="A0A1I5ZQ78"/>
<dbReference type="PANTHER" id="PTHR22602">
    <property type="entry name" value="TRANSFERASE CAF17, MITOCHONDRIAL-RELATED"/>
    <property type="match status" value="1"/>
</dbReference>
<dbReference type="OrthoDB" id="9796287at2"/>
<proteinExistence type="predicted"/>
<dbReference type="Pfam" id="PF01571">
    <property type="entry name" value="GCV_T"/>
    <property type="match status" value="1"/>
</dbReference>
<reference evidence="2 3" key="1">
    <citation type="submission" date="2016-10" db="EMBL/GenBank/DDBJ databases">
        <authorList>
            <person name="de Groot N.N."/>
        </authorList>
    </citation>
    <scope>NUCLEOTIDE SEQUENCE [LARGE SCALE GENOMIC DNA]</scope>
    <source>
        <strain evidence="2 3">JCM 18415</strain>
    </source>
</reference>
<dbReference type="EMBL" id="FOYD01000001">
    <property type="protein sequence ID" value="SFQ58639.1"/>
    <property type="molecule type" value="Genomic_DNA"/>
</dbReference>
<dbReference type="InterPro" id="IPR029043">
    <property type="entry name" value="GcvT/YgfZ_C"/>
</dbReference>
<dbReference type="InterPro" id="IPR006222">
    <property type="entry name" value="GCVT_N"/>
</dbReference>
<gene>
    <name evidence="2" type="ORF">SAMN05216578_101228</name>
</gene>
<dbReference type="Gene3D" id="2.40.30.160">
    <property type="match status" value="1"/>
</dbReference>
<dbReference type="RefSeq" id="WP_090536146.1">
    <property type="nucleotide sequence ID" value="NZ_FOYD01000001.1"/>
</dbReference>
<dbReference type="PANTHER" id="PTHR22602:SF0">
    <property type="entry name" value="TRANSFERASE CAF17, MITOCHONDRIAL-RELATED"/>
    <property type="match status" value="1"/>
</dbReference>
<protein>
    <recommendedName>
        <fullName evidence="1">GCVT N-terminal domain-containing protein</fullName>
    </recommendedName>
</protein>
<evidence type="ECO:0000313" key="2">
    <source>
        <dbReference type="EMBL" id="SFQ58639.1"/>
    </source>
</evidence>
<organism evidence="2 3">
    <name type="scientific">Halopseudomonas formosensis</name>
    <dbReference type="NCBI Taxonomy" id="1002526"/>
    <lineage>
        <taxon>Bacteria</taxon>
        <taxon>Pseudomonadati</taxon>
        <taxon>Pseudomonadota</taxon>
        <taxon>Gammaproteobacteria</taxon>
        <taxon>Pseudomonadales</taxon>
        <taxon>Pseudomonadaceae</taxon>
        <taxon>Halopseudomonas</taxon>
    </lineage>
</organism>
<name>A0A1I5ZQ78_9GAMM</name>
<dbReference type="SUPFAM" id="SSF103025">
    <property type="entry name" value="Folate-binding domain"/>
    <property type="match status" value="1"/>
</dbReference>
<evidence type="ECO:0000313" key="3">
    <source>
        <dbReference type="Proteomes" id="UP000242815"/>
    </source>
</evidence>
<dbReference type="Gene3D" id="3.30.70.1630">
    <property type="match status" value="1"/>
</dbReference>
<sequence length="328" mass="35655">MPAFPDLSLLFPTELPDSLPATGLALLDQEAVLAVQGTDATRFLQGQLTCDVAALQPGEHTLGARCNPQGRMQSSFRLLKLSEQSYLLAMAADLLEPQQQDLNRYAVFFKVQLTDASQQWVRLGLWGEAAATAIAGADLAQASDDEETGRALATGEHTWEIWLPAAQAEKKVRALSTQAQPLPVEAWELQQIRLGLGQVRGGTRESFIPQMLNLQQLGGVSFRKGCYTGQEIVARMQYLGKLKRRMYRLLWDGEQVPAPGTAVHRAGQSQSVGEVVMAARAGGQIELLAVLQKDAAELPDLTLADSAQPLRVSTLPYEQQMAADEAAH</sequence>
<dbReference type="Gene3D" id="3.30.70.1400">
    <property type="entry name" value="Aminomethyltransferase beta-barrel domains"/>
    <property type="match status" value="1"/>
</dbReference>
<dbReference type="InterPro" id="IPR045179">
    <property type="entry name" value="YgfZ/GcvT"/>
</dbReference>